<dbReference type="RefSeq" id="XP_022258623.1">
    <property type="nucleotide sequence ID" value="XM_022402915.1"/>
</dbReference>
<gene>
    <name evidence="3" type="primary">LOC106474604</name>
</gene>
<protein>
    <submittedName>
        <fullName evidence="3">Uncharacterized protein LOC106474604</fullName>
    </submittedName>
</protein>
<dbReference type="GeneID" id="106474604"/>
<feature type="signal peptide" evidence="1">
    <location>
        <begin position="1"/>
        <end position="21"/>
    </location>
</feature>
<keyword evidence="2" id="KW-1185">Reference proteome</keyword>
<dbReference type="Proteomes" id="UP000694941">
    <property type="component" value="Unplaced"/>
</dbReference>
<evidence type="ECO:0000313" key="2">
    <source>
        <dbReference type="Proteomes" id="UP000694941"/>
    </source>
</evidence>
<reference evidence="3" key="1">
    <citation type="submission" date="2025-08" db="UniProtKB">
        <authorList>
            <consortium name="RefSeq"/>
        </authorList>
    </citation>
    <scope>IDENTIFICATION</scope>
    <source>
        <tissue evidence="3">Muscle</tissue>
    </source>
</reference>
<evidence type="ECO:0000313" key="3">
    <source>
        <dbReference type="RefSeq" id="XP_022258623.1"/>
    </source>
</evidence>
<feature type="chain" id="PRO_5045349679" evidence="1">
    <location>
        <begin position="22"/>
        <end position="138"/>
    </location>
</feature>
<evidence type="ECO:0000256" key="1">
    <source>
        <dbReference type="SAM" id="SignalP"/>
    </source>
</evidence>
<keyword evidence="1" id="KW-0732">Signal</keyword>
<proteinExistence type="predicted"/>
<organism evidence="2 3">
    <name type="scientific">Limulus polyphemus</name>
    <name type="common">Atlantic horseshoe crab</name>
    <dbReference type="NCBI Taxonomy" id="6850"/>
    <lineage>
        <taxon>Eukaryota</taxon>
        <taxon>Metazoa</taxon>
        <taxon>Ecdysozoa</taxon>
        <taxon>Arthropoda</taxon>
        <taxon>Chelicerata</taxon>
        <taxon>Merostomata</taxon>
        <taxon>Xiphosura</taxon>
        <taxon>Limulidae</taxon>
        <taxon>Limulus</taxon>
    </lineage>
</organism>
<accession>A0ABM1TRW7</accession>
<sequence>MMRYELCLTLLLVFSWSPALAQLNSISIGSSTFDRDYTGKSSGCALILQRSYIKPGGRTPATHYGGFLEFVKPRSFHPSGPVEEICIRYSDVNRALAEAKRQRGYRQPSTINSLEPLPPHIDQTAELVLATTRILAKQ</sequence>
<name>A0ABM1TRW7_LIMPO</name>